<dbReference type="SFLD" id="SFLDS00003">
    <property type="entry name" value="Haloacid_Dehalogenase"/>
    <property type="match status" value="1"/>
</dbReference>
<dbReference type="AlphaFoldDB" id="A0A2V0NPY3"/>
<accession>A0A2V0NPY3</accession>
<evidence type="ECO:0000256" key="4">
    <source>
        <dbReference type="ARBA" id="ARBA00022842"/>
    </source>
</evidence>
<dbReference type="EC" id="3.1.3.21" evidence="5"/>
<dbReference type="OrthoDB" id="40579at2759"/>
<dbReference type="STRING" id="307507.A0A2V0NPY3"/>
<dbReference type="SFLD" id="SFLDG01135">
    <property type="entry name" value="C1.5.6:_HAD__Beta-PGM__Phospha"/>
    <property type="match status" value="1"/>
</dbReference>
<evidence type="ECO:0000256" key="5">
    <source>
        <dbReference type="ARBA" id="ARBA00038981"/>
    </source>
</evidence>
<comment type="cofactor">
    <cofactor evidence="1">
        <name>Mg(2+)</name>
        <dbReference type="ChEBI" id="CHEBI:18420"/>
    </cofactor>
</comment>
<dbReference type="GO" id="GO:0006114">
    <property type="term" value="P:glycerol biosynthetic process"/>
    <property type="evidence" value="ECO:0007669"/>
    <property type="project" value="UniProtKB-ARBA"/>
</dbReference>
<evidence type="ECO:0000256" key="1">
    <source>
        <dbReference type="ARBA" id="ARBA00001946"/>
    </source>
</evidence>
<dbReference type="InterPro" id="IPR023214">
    <property type="entry name" value="HAD_sf"/>
</dbReference>
<comment type="catalytic activity">
    <reaction evidence="6">
        <text>sn-glycerol 3-phosphate + H2O = glycerol + phosphate</text>
        <dbReference type="Rhea" id="RHEA:66372"/>
        <dbReference type="ChEBI" id="CHEBI:15377"/>
        <dbReference type="ChEBI" id="CHEBI:17754"/>
        <dbReference type="ChEBI" id="CHEBI:43474"/>
        <dbReference type="ChEBI" id="CHEBI:57597"/>
        <dbReference type="EC" id="3.1.3.21"/>
    </reaction>
</comment>
<dbReference type="GO" id="GO:0043136">
    <property type="term" value="F:sn-glycerol 3-phosphatase activity"/>
    <property type="evidence" value="ECO:0007669"/>
    <property type="project" value="UniProtKB-ARBA"/>
</dbReference>
<evidence type="ECO:0000313" key="9">
    <source>
        <dbReference type="EMBL" id="GBF89701.1"/>
    </source>
</evidence>
<dbReference type="InterPro" id="IPR036412">
    <property type="entry name" value="HAD-like_sf"/>
</dbReference>
<dbReference type="Gene3D" id="3.40.50.1000">
    <property type="entry name" value="HAD superfamily/HAD-like"/>
    <property type="match status" value="1"/>
</dbReference>
<reference evidence="9 10" key="1">
    <citation type="journal article" date="2018" name="Sci. Rep.">
        <title>Raphidocelis subcapitata (=Pseudokirchneriella subcapitata) provides an insight into genome evolution and environmental adaptations in the Sphaeropleales.</title>
        <authorList>
            <person name="Suzuki S."/>
            <person name="Yamaguchi H."/>
            <person name="Nakajima N."/>
            <person name="Kawachi M."/>
        </authorList>
    </citation>
    <scope>NUCLEOTIDE SEQUENCE [LARGE SCALE GENOMIC DNA]</scope>
    <source>
        <strain evidence="9 10">NIES-35</strain>
    </source>
</reference>
<dbReference type="FunFam" id="1.10.150.240:FF:000001">
    <property type="entry name" value="Haloacid dehalogenase-like hydrolase domain"/>
    <property type="match status" value="1"/>
</dbReference>
<sequence>MGYPKVTHCIFDMDGLLLDTEAIYTVAQKEILAKFGKEFTWALKAKMMGKKALDAARVLVAETGLEGVLDPEDFIRQREEILDRLFPDAPMMPGAERLIRHLHASGVPIAVATSSHARHFDIKTRKHRDVFGLFDHIVTGDQVTHGKPAPDIFLVAAGGFGPGRGPASAAHCLVFEDAPVGVEAAVAAGMPAVFVPDPNLDADGVAGAAAVLPSLEAFDPAEWGLPPYPGSAGAGAVRN</sequence>
<evidence type="ECO:0000256" key="8">
    <source>
        <dbReference type="ARBA" id="ARBA00061496"/>
    </source>
</evidence>
<dbReference type="GO" id="GO:0046872">
    <property type="term" value="F:metal ion binding"/>
    <property type="evidence" value="ECO:0007669"/>
    <property type="project" value="UniProtKB-KW"/>
</dbReference>
<dbReference type="FunFam" id="3.40.50.1000:FF:000055">
    <property type="entry name" value="Haloacid dehalogenase-like hydrolase family protein"/>
    <property type="match status" value="1"/>
</dbReference>
<evidence type="ECO:0000256" key="3">
    <source>
        <dbReference type="ARBA" id="ARBA00022801"/>
    </source>
</evidence>
<dbReference type="InterPro" id="IPR023198">
    <property type="entry name" value="PGP-like_dom2"/>
</dbReference>
<dbReference type="CDD" id="cd07529">
    <property type="entry name" value="HAD_AtGPP-like"/>
    <property type="match status" value="1"/>
</dbReference>
<dbReference type="InParanoid" id="A0A2V0NPY3"/>
<dbReference type="SUPFAM" id="SSF56784">
    <property type="entry name" value="HAD-like"/>
    <property type="match status" value="1"/>
</dbReference>
<evidence type="ECO:0000256" key="2">
    <source>
        <dbReference type="ARBA" id="ARBA00022723"/>
    </source>
</evidence>
<evidence type="ECO:0000313" key="10">
    <source>
        <dbReference type="Proteomes" id="UP000247498"/>
    </source>
</evidence>
<dbReference type="PRINTS" id="PR00413">
    <property type="entry name" value="HADHALOGNASE"/>
</dbReference>
<evidence type="ECO:0000256" key="6">
    <source>
        <dbReference type="ARBA" id="ARBA00048354"/>
    </source>
</evidence>
<dbReference type="NCBIfam" id="TIGR01509">
    <property type="entry name" value="HAD-SF-IA-v3"/>
    <property type="match status" value="1"/>
</dbReference>
<dbReference type="EMBL" id="BDRX01000012">
    <property type="protein sequence ID" value="GBF89701.1"/>
    <property type="molecule type" value="Genomic_DNA"/>
</dbReference>
<proteinExistence type="inferred from homology"/>
<dbReference type="InterPro" id="IPR006439">
    <property type="entry name" value="HAD-SF_hydro_IA"/>
</dbReference>
<dbReference type="Proteomes" id="UP000247498">
    <property type="component" value="Unassembled WGS sequence"/>
</dbReference>
<dbReference type="Pfam" id="PF00702">
    <property type="entry name" value="Hydrolase"/>
    <property type="match status" value="1"/>
</dbReference>
<dbReference type="FunCoup" id="A0A2V0NPY3">
    <property type="interactions" value="1863"/>
</dbReference>
<organism evidence="9 10">
    <name type="scientific">Raphidocelis subcapitata</name>
    <dbReference type="NCBI Taxonomy" id="307507"/>
    <lineage>
        <taxon>Eukaryota</taxon>
        <taxon>Viridiplantae</taxon>
        <taxon>Chlorophyta</taxon>
        <taxon>core chlorophytes</taxon>
        <taxon>Chlorophyceae</taxon>
        <taxon>CS clade</taxon>
        <taxon>Sphaeropleales</taxon>
        <taxon>Selenastraceae</taxon>
        <taxon>Raphidocelis</taxon>
    </lineage>
</organism>
<dbReference type="PANTHER" id="PTHR18901">
    <property type="entry name" value="2-DEOXYGLUCOSE-6-PHOSPHATE PHOSPHATASE 2"/>
    <property type="match status" value="1"/>
</dbReference>
<protein>
    <recommendedName>
        <fullName evidence="5">glycerol-1-phosphatase</fullName>
        <ecNumber evidence="5">3.1.3.21</ecNumber>
    </recommendedName>
</protein>
<dbReference type="SFLD" id="SFLDG01129">
    <property type="entry name" value="C1.5:_HAD__Beta-PGM__Phosphata"/>
    <property type="match status" value="1"/>
</dbReference>
<keyword evidence="4" id="KW-0460">Magnesium</keyword>
<evidence type="ECO:0000256" key="7">
    <source>
        <dbReference type="ARBA" id="ARBA00049369"/>
    </source>
</evidence>
<keyword evidence="10" id="KW-1185">Reference proteome</keyword>
<comment type="catalytic activity">
    <reaction evidence="7">
        <text>sn-glycerol 1-phosphate + H2O = glycerol + phosphate</text>
        <dbReference type="Rhea" id="RHEA:46084"/>
        <dbReference type="ChEBI" id="CHEBI:15377"/>
        <dbReference type="ChEBI" id="CHEBI:17754"/>
        <dbReference type="ChEBI" id="CHEBI:43474"/>
        <dbReference type="ChEBI" id="CHEBI:57685"/>
        <dbReference type="EC" id="3.1.3.21"/>
    </reaction>
</comment>
<keyword evidence="3" id="KW-0378">Hydrolase</keyword>
<keyword evidence="2" id="KW-0479">Metal-binding</keyword>
<dbReference type="PANTHER" id="PTHR18901:SF38">
    <property type="entry name" value="PSEUDOURIDINE-5'-PHOSPHATASE"/>
    <property type="match status" value="1"/>
</dbReference>
<dbReference type="InterPro" id="IPR045228">
    <property type="entry name" value="Gpp1/Gpp2-like"/>
</dbReference>
<name>A0A2V0NPY3_9CHLO</name>
<comment type="similarity">
    <text evidence="8">Belongs to the HAD-like hydrolase superfamily. DOG/GPP family.</text>
</comment>
<comment type="caution">
    <text evidence="9">The sequence shown here is derived from an EMBL/GenBank/DDBJ whole genome shotgun (WGS) entry which is preliminary data.</text>
</comment>
<dbReference type="Gene3D" id="1.10.150.240">
    <property type="entry name" value="Putative phosphatase, domain 2"/>
    <property type="match status" value="1"/>
</dbReference>
<gene>
    <name evidence="9" type="ORF">Rsub_02871</name>
</gene>